<organism evidence="2 3">
    <name type="scientific">Halorubrum salipaludis</name>
    <dbReference type="NCBI Taxonomy" id="2032630"/>
    <lineage>
        <taxon>Archaea</taxon>
        <taxon>Methanobacteriati</taxon>
        <taxon>Methanobacteriota</taxon>
        <taxon>Stenosarchaea group</taxon>
        <taxon>Halobacteria</taxon>
        <taxon>Halobacteriales</taxon>
        <taxon>Haloferacaceae</taxon>
        <taxon>Halorubrum</taxon>
    </lineage>
</organism>
<evidence type="ECO:0000256" key="1">
    <source>
        <dbReference type="SAM" id="Phobius"/>
    </source>
</evidence>
<keyword evidence="1" id="KW-0812">Transmembrane</keyword>
<evidence type="ECO:0000313" key="3">
    <source>
        <dbReference type="Proteomes" id="UP000218083"/>
    </source>
</evidence>
<reference evidence="2 3" key="1">
    <citation type="submission" date="2017-08" db="EMBL/GenBank/DDBJ databases">
        <title>The strain WRN001 was isolated from Binhai saline alkaline soil, Tianjin, China.</title>
        <authorList>
            <person name="Liu D."/>
            <person name="Zhang G."/>
        </authorList>
    </citation>
    <scope>NUCLEOTIDE SEQUENCE [LARGE SCALE GENOMIC DNA]</scope>
    <source>
        <strain evidence="2 3">WN019</strain>
    </source>
</reference>
<evidence type="ECO:0000313" key="2">
    <source>
        <dbReference type="EMBL" id="PAU84297.1"/>
    </source>
</evidence>
<name>A0A2A2FHY9_9EURY</name>
<feature type="transmembrane region" description="Helical" evidence="1">
    <location>
        <begin position="45"/>
        <end position="72"/>
    </location>
</feature>
<keyword evidence="1" id="KW-0472">Membrane</keyword>
<comment type="caution">
    <text evidence="2">The sequence shown here is derived from an EMBL/GenBank/DDBJ whole genome shotgun (WGS) entry which is preliminary data.</text>
</comment>
<proteinExistence type="predicted"/>
<dbReference type="EMBL" id="NSKC01000003">
    <property type="protein sequence ID" value="PAU84297.1"/>
    <property type="molecule type" value="Genomic_DNA"/>
</dbReference>
<protein>
    <recommendedName>
        <fullName evidence="4">Cardiolipin synthase N-terminal domain-containing protein</fullName>
    </recommendedName>
</protein>
<keyword evidence="1" id="KW-1133">Transmembrane helix</keyword>
<dbReference type="AlphaFoldDB" id="A0A2A2FHY9"/>
<sequence length="81" mass="8780">MSPVPLQVPGGPELLILLLILLVVFGLVGRWVYRDAKSRGSDWAWQWGVGVALLFLAGLVPGLLGILIYVTVRGDRVEPVS</sequence>
<dbReference type="Proteomes" id="UP000218083">
    <property type="component" value="Unassembled WGS sequence"/>
</dbReference>
<evidence type="ECO:0008006" key="4">
    <source>
        <dbReference type="Google" id="ProtNLM"/>
    </source>
</evidence>
<feature type="transmembrane region" description="Helical" evidence="1">
    <location>
        <begin position="14"/>
        <end position="33"/>
    </location>
</feature>
<keyword evidence="3" id="KW-1185">Reference proteome</keyword>
<gene>
    <name evidence="2" type="ORF">CK500_07670</name>
</gene>
<dbReference type="RefSeq" id="WP_095636647.1">
    <property type="nucleotide sequence ID" value="NZ_NSKC01000003.1"/>
</dbReference>
<accession>A0A2A2FHY9</accession>